<organism evidence="1 2">
    <name type="scientific">Vasconcelosia minhoensis LEGE 07310</name>
    <dbReference type="NCBI Taxonomy" id="915328"/>
    <lineage>
        <taxon>Bacteria</taxon>
        <taxon>Bacillati</taxon>
        <taxon>Cyanobacteriota</taxon>
        <taxon>Cyanophyceae</taxon>
        <taxon>Nodosilineales</taxon>
        <taxon>Cymatolegaceae</taxon>
        <taxon>Vasconcelosia</taxon>
        <taxon>Vasconcelosia minhoensis</taxon>
    </lineage>
</organism>
<dbReference type="InterPro" id="IPR025990">
    <property type="entry name" value="zinc_ribbon_bacterial"/>
</dbReference>
<dbReference type="PIRSF" id="PIRSF037225">
    <property type="entry name" value="UCP037225"/>
    <property type="match status" value="1"/>
</dbReference>
<gene>
    <name evidence="1" type="ORF">IQ241_21940</name>
</gene>
<reference evidence="1" key="1">
    <citation type="submission" date="2020-10" db="EMBL/GenBank/DDBJ databases">
        <authorList>
            <person name="Castelo-Branco R."/>
            <person name="Eusebio N."/>
            <person name="Adriana R."/>
            <person name="Vieira A."/>
            <person name="Brugerolle De Fraissinette N."/>
            <person name="Rezende De Castro R."/>
            <person name="Schneider M.P."/>
            <person name="Vasconcelos V."/>
            <person name="Leao P.N."/>
        </authorList>
    </citation>
    <scope>NUCLEOTIDE SEQUENCE</scope>
    <source>
        <strain evidence="1">LEGE 07310</strain>
    </source>
</reference>
<name>A0A8J7B0G0_9CYAN</name>
<sequence length="62" mass="6980">MQNSAEYVCAFCGEPNTTFVDLSAGGTQSYIEDCQVCCRPNILYVSIDEETLEVEIQTEYEE</sequence>
<evidence type="ECO:0000313" key="1">
    <source>
        <dbReference type="EMBL" id="MBE9079917.1"/>
    </source>
</evidence>
<protein>
    <submittedName>
        <fullName evidence="1">CPXCG motif-containing cysteine-rich protein</fullName>
    </submittedName>
</protein>
<dbReference type="EMBL" id="JADEXG010000073">
    <property type="protein sequence ID" value="MBE9079917.1"/>
    <property type="molecule type" value="Genomic_DNA"/>
</dbReference>
<dbReference type="Pfam" id="PF14255">
    <property type="entry name" value="Zn_ribbon_21"/>
    <property type="match status" value="1"/>
</dbReference>
<dbReference type="Proteomes" id="UP000636505">
    <property type="component" value="Unassembled WGS sequence"/>
</dbReference>
<comment type="caution">
    <text evidence="1">The sequence shown here is derived from an EMBL/GenBank/DDBJ whole genome shotgun (WGS) entry which is preliminary data.</text>
</comment>
<dbReference type="InterPro" id="IPR017143">
    <property type="entry name" value="UCP037225"/>
</dbReference>
<evidence type="ECO:0000313" key="2">
    <source>
        <dbReference type="Proteomes" id="UP000636505"/>
    </source>
</evidence>
<keyword evidence="2" id="KW-1185">Reference proteome</keyword>
<dbReference type="RefSeq" id="WP_193911353.1">
    <property type="nucleotide sequence ID" value="NZ_JADEXG010000073.1"/>
</dbReference>
<accession>A0A8J7B0G0</accession>
<proteinExistence type="predicted"/>
<dbReference type="AlphaFoldDB" id="A0A8J7B0G0"/>